<keyword evidence="1" id="KW-1133">Transmembrane helix</keyword>
<feature type="transmembrane region" description="Helical" evidence="1">
    <location>
        <begin position="6"/>
        <end position="28"/>
    </location>
</feature>
<sequence>MPKIRIFYNILVFKSLILYLEYHNLWILQTKCRKNPQNQLLELFFHYFCKQATK</sequence>
<dbReference type="EMBL" id="AMCI01000568">
    <property type="protein sequence ID" value="EJX08658.1"/>
    <property type="molecule type" value="Genomic_DNA"/>
</dbReference>
<dbReference type="AlphaFoldDB" id="J9GZG3"/>
<reference evidence="2" key="1">
    <citation type="journal article" date="2012" name="PLoS ONE">
        <title>Gene sets for utilization of primary and secondary nutrition supplies in the distal gut of endangered iberian lynx.</title>
        <authorList>
            <person name="Alcaide M."/>
            <person name="Messina E."/>
            <person name="Richter M."/>
            <person name="Bargiela R."/>
            <person name="Peplies J."/>
            <person name="Huws S.A."/>
            <person name="Newbold C.J."/>
            <person name="Golyshin P.N."/>
            <person name="Simon M.A."/>
            <person name="Lopez G."/>
            <person name="Yakimov M.M."/>
            <person name="Ferrer M."/>
        </authorList>
    </citation>
    <scope>NUCLEOTIDE SEQUENCE</scope>
</reference>
<evidence type="ECO:0000256" key="1">
    <source>
        <dbReference type="SAM" id="Phobius"/>
    </source>
</evidence>
<protein>
    <submittedName>
        <fullName evidence="2">Uncharacterized protein</fullName>
    </submittedName>
</protein>
<keyword evidence="1" id="KW-0472">Membrane</keyword>
<gene>
    <name evidence="2" type="ORF">EVA_03233</name>
</gene>
<name>J9GZG3_9ZZZZ</name>
<keyword evidence="1" id="KW-0812">Transmembrane</keyword>
<proteinExistence type="predicted"/>
<comment type="caution">
    <text evidence="2">The sequence shown here is derived from an EMBL/GenBank/DDBJ whole genome shotgun (WGS) entry which is preliminary data.</text>
</comment>
<evidence type="ECO:0000313" key="2">
    <source>
        <dbReference type="EMBL" id="EJX08658.1"/>
    </source>
</evidence>
<accession>J9GZG3</accession>
<organism evidence="2">
    <name type="scientific">gut metagenome</name>
    <dbReference type="NCBI Taxonomy" id="749906"/>
    <lineage>
        <taxon>unclassified sequences</taxon>
        <taxon>metagenomes</taxon>
        <taxon>organismal metagenomes</taxon>
    </lineage>
</organism>